<evidence type="ECO:0000313" key="1">
    <source>
        <dbReference type="EMBL" id="KAJ8676053.1"/>
    </source>
</evidence>
<protein>
    <submittedName>
        <fullName evidence="1">Uncharacterized protein</fullName>
    </submittedName>
</protein>
<comment type="caution">
    <text evidence="1">The sequence shown here is derived from an EMBL/GenBank/DDBJ whole genome shotgun (WGS) entry which is preliminary data.</text>
</comment>
<organism evidence="1 2">
    <name type="scientific">Eretmocerus hayati</name>
    <dbReference type="NCBI Taxonomy" id="131215"/>
    <lineage>
        <taxon>Eukaryota</taxon>
        <taxon>Metazoa</taxon>
        <taxon>Ecdysozoa</taxon>
        <taxon>Arthropoda</taxon>
        <taxon>Hexapoda</taxon>
        <taxon>Insecta</taxon>
        <taxon>Pterygota</taxon>
        <taxon>Neoptera</taxon>
        <taxon>Endopterygota</taxon>
        <taxon>Hymenoptera</taxon>
        <taxon>Apocrita</taxon>
        <taxon>Proctotrupomorpha</taxon>
        <taxon>Chalcidoidea</taxon>
        <taxon>Aphelinidae</taxon>
        <taxon>Aphelininae</taxon>
        <taxon>Eretmocerus</taxon>
    </lineage>
</organism>
<evidence type="ECO:0000313" key="2">
    <source>
        <dbReference type="Proteomes" id="UP001239111"/>
    </source>
</evidence>
<name>A0ACC2NYX3_9HYME</name>
<dbReference type="Proteomes" id="UP001239111">
    <property type="component" value="Chromosome 2"/>
</dbReference>
<accession>A0ACC2NYX3</accession>
<reference evidence="1" key="1">
    <citation type="submission" date="2023-04" db="EMBL/GenBank/DDBJ databases">
        <title>A chromosome-level genome assembly of the parasitoid wasp Eretmocerus hayati.</title>
        <authorList>
            <person name="Zhong Y."/>
            <person name="Liu S."/>
            <person name="Liu Y."/>
        </authorList>
    </citation>
    <scope>NUCLEOTIDE SEQUENCE</scope>
    <source>
        <strain evidence="1">ZJU_SS_LIU_2023</strain>
    </source>
</reference>
<keyword evidence="2" id="KW-1185">Reference proteome</keyword>
<gene>
    <name evidence="1" type="ORF">QAD02_011839</name>
</gene>
<sequence>MSPILIFADCEVLTTKQEEFLAKKGVFVPRDYCYIPGSGIYKLHKDVANWNNAGLICMREGGRLAILKSKQAADVLAQMFKNSNLTCDHSAISAVGVFLGFHDLFEEGNFQTILGQPLEKTGYSIWTEVWDRQPDNGGVFEGEEGSQNCGTLASDGGLDDGDCSWKLGFVCEIPMKKQ</sequence>
<dbReference type="EMBL" id="CM056742">
    <property type="protein sequence ID" value="KAJ8676053.1"/>
    <property type="molecule type" value="Genomic_DNA"/>
</dbReference>
<proteinExistence type="predicted"/>